<evidence type="ECO:0000256" key="1">
    <source>
        <dbReference type="SAM" id="Phobius"/>
    </source>
</evidence>
<accession>A0A7W6Y0G3</accession>
<keyword evidence="1" id="KW-0812">Transmembrane</keyword>
<evidence type="ECO:0000313" key="2">
    <source>
        <dbReference type="EMBL" id="MBB4442704.1"/>
    </source>
</evidence>
<keyword evidence="1" id="KW-1133">Transmembrane helix</keyword>
<comment type="caution">
    <text evidence="2">The sequence shown here is derived from an EMBL/GenBank/DDBJ whole genome shotgun (WGS) entry which is preliminary data.</text>
</comment>
<reference evidence="2 3" key="1">
    <citation type="submission" date="2020-08" db="EMBL/GenBank/DDBJ databases">
        <title>Genomic Encyclopedia of Type Strains, Phase IV (KMG-V): Genome sequencing to study the core and pangenomes of soil and plant-associated prokaryotes.</title>
        <authorList>
            <person name="Whitman W."/>
        </authorList>
    </citation>
    <scope>NUCLEOTIDE SEQUENCE [LARGE SCALE GENOMIC DNA]</scope>
    <source>
        <strain evidence="2 3">SEMIA 414</strain>
    </source>
</reference>
<dbReference type="EMBL" id="JACIHI010000018">
    <property type="protein sequence ID" value="MBB4442704.1"/>
    <property type="molecule type" value="Genomic_DNA"/>
</dbReference>
<protein>
    <recommendedName>
        <fullName evidence="4">DUF3618 domain-containing protein</fullName>
    </recommendedName>
</protein>
<keyword evidence="1" id="KW-0472">Membrane</keyword>
<organism evidence="2 3">
    <name type="scientific">Rhizobium esperanzae</name>
    <dbReference type="NCBI Taxonomy" id="1967781"/>
    <lineage>
        <taxon>Bacteria</taxon>
        <taxon>Pseudomonadati</taxon>
        <taxon>Pseudomonadota</taxon>
        <taxon>Alphaproteobacteria</taxon>
        <taxon>Hyphomicrobiales</taxon>
        <taxon>Rhizobiaceae</taxon>
        <taxon>Rhizobium/Agrobacterium group</taxon>
        <taxon>Rhizobium</taxon>
    </lineage>
</organism>
<name>A0A7W6Y0G3_9HYPH</name>
<proteinExistence type="predicted"/>
<evidence type="ECO:0000313" key="3">
    <source>
        <dbReference type="Proteomes" id="UP000533724"/>
    </source>
</evidence>
<dbReference type="AlphaFoldDB" id="A0A7W6Y0G3"/>
<evidence type="ECO:0008006" key="4">
    <source>
        <dbReference type="Google" id="ProtNLM"/>
    </source>
</evidence>
<sequence>MIMPRRKSTETTTLDTKGAKIGEPVPKAIIDTSTASVGVPRQSDHDLGEELGALRKQIGALQQHVLDAARSAKGSAGKAMRQTEATVKLYPASTLLLVAAAAGALAFAVRRAALPRHRHQPALRELRDLYDTIRERI</sequence>
<dbReference type="Proteomes" id="UP000533724">
    <property type="component" value="Unassembled WGS sequence"/>
</dbReference>
<feature type="transmembrane region" description="Helical" evidence="1">
    <location>
        <begin position="89"/>
        <end position="109"/>
    </location>
</feature>
<gene>
    <name evidence="2" type="ORF">GGE15_006001</name>
</gene>